<dbReference type="HOGENOM" id="CLU_1906703_0_0_1"/>
<protein>
    <submittedName>
        <fullName evidence="2">Uncharacterized protein</fullName>
    </submittedName>
</protein>
<feature type="transmembrane region" description="Helical" evidence="1">
    <location>
        <begin position="12"/>
        <end position="35"/>
    </location>
</feature>
<reference evidence="2 3" key="1">
    <citation type="submission" date="2011-08" db="EMBL/GenBank/DDBJ databases">
        <authorList>
            <person name="Liu Z.J."/>
            <person name="Shi F.L."/>
            <person name="Lu J.Q."/>
            <person name="Li M."/>
            <person name="Wang Z.L."/>
        </authorList>
    </citation>
    <scope>NUCLEOTIDE SEQUENCE [LARGE SCALE GENOMIC DNA]</scope>
    <source>
        <strain evidence="2 3">USNM 41457</strain>
    </source>
</reference>
<dbReference type="EMBL" id="AFBI03000020">
    <property type="protein sequence ID" value="EJW04329.1"/>
    <property type="molecule type" value="Genomic_DNA"/>
</dbReference>
<evidence type="ECO:0000313" key="2">
    <source>
        <dbReference type="EMBL" id="EJW04329.1"/>
    </source>
</evidence>
<dbReference type="InParanoid" id="J9D9Y9"/>
<keyword evidence="3" id="KW-1185">Reference proteome</keyword>
<evidence type="ECO:0000313" key="3">
    <source>
        <dbReference type="Proteomes" id="UP000003163"/>
    </source>
</evidence>
<comment type="caution">
    <text evidence="2">The sequence shown here is derived from an EMBL/GenBank/DDBJ whole genome shotgun (WGS) entry which is preliminary data.</text>
</comment>
<keyword evidence="1" id="KW-0812">Transmembrane</keyword>
<feature type="transmembrane region" description="Helical" evidence="1">
    <location>
        <begin position="79"/>
        <end position="100"/>
    </location>
</feature>
<keyword evidence="1" id="KW-0472">Membrane</keyword>
<dbReference type="Proteomes" id="UP000003163">
    <property type="component" value="Unassembled WGS sequence"/>
</dbReference>
<sequence length="133" mass="16287">MKKCRYNKSKKHIFSLRVMTCETHISYIFQPLFYIPFLNEECIMVWSVVKKYLNNMRHINIFYAFFLLVYYISRQNKMIFLISMIIKIALHTNKCLIINYSEYYIFLNNFKSRYILIPRNLLVFISFNIISSF</sequence>
<reference evidence="3" key="2">
    <citation type="submission" date="2015-07" db="EMBL/GenBank/DDBJ databases">
        <title>Contrasting host-pathogen interactions and genome evolution in two generalist and specialist microsporidian pathogens of mosquitoes.</title>
        <authorList>
            <consortium name="The Broad Institute Genomics Platform"/>
            <consortium name="The Broad Institute Genome Sequencing Center for Infectious Disease"/>
            <person name="Cuomo C.A."/>
            <person name="Sanscrainte N.D."/>
            <person name="Goldberg J.M."/>
            <person name="Heiman D."/>
            <person name="Young S."/>
            <person name="Zeng Q."/>
            <person name="Becnel J.J."/>
            <person name="Birren B.W."/>
        </authorList>
    </citation>
    <scope>NUCLEOTIDE SEQUENCE [LARGE SCALE GENOMIC DNA]</scope>
    <source>
        <strain evidence="3">USNM 41457</strain>
    </source>
</reference>
<keyword evidence="1" id="KW-1133">Transmembrane helix</keyword>
<feature type="transmembrane region" description="Helical" evidence="1">
    <location>
        <begin position="55"/>
        <end position="72"/>
    </location>
</feature>
<dbReference type="VEuPathDB" id="MicrosporidiaDB:EDEG_01407"/>
<accession>J9D9Y9</accession>
<evidence type="ECO:0000256" key="1">
    <source>
        <dbReference type="SAM" id="Phobius"/>
    </source>
</evidence>
<gene>
    <name evidence="2" type="ORF">EDEG_01407</name>
</gene>
<dbReference type="AlphaFoldDB" id="J9D9Y9"/>
<name>J9D9Y9_EDHAE</name>
<organism evidence="2 3">
    <name type="scientific">Edhazardia aedis (strain USNM 41457)</name>
    <name type="common">Microsporidian parasite</name>
    <dbReference type="NCBI Taxonomy" id="1003232"/>
    <lineage>
        <taxon>Eukaryota</taxon>
        <taxon>Fungi</taxon>
        <taxon>Fungi incertae sedis</taxon>
        <taxon>Microsporidia</taxon>
        <taxon>Edhazardia</taxon>
    </lineage>
</organism>
<proteinExistence type="predicted"/>